<name>A0AB36FQZ6_ALTMA</name>
<sequence>MKTGAQLISEERQRQIDDEGYTPSSDDTYSQPELVDAAICYASRCSDIDVDTVRDWPWNEEYWKPTDDKVKTLTKAGALIAAEIDRLQRQATK</sequence>
<dbReference type="EMBL" id="MIPY01000061">
    <property type="protein sequence ID" value="OES24474.1"/>
    <property type="molecule type" value="Genomic_DNA"/>
</dbReference>
<dbReference type="Proteomes" id="UP000095392">
    <property type="component" value="Unassembled WGS sequence"/>
</dbReference>
<evidence type="ECO:0008006" key="4">
    <source>
        <dbReference type="Google" id="ProtNLM"/>
    </source>
</evidence>
<evidence type="ECO:0000313" key="3">
    <source>
        <dbReference type="Proteomes" id="UP000095392"/>
    </source>
</evidence>
<feature type="region of interest" description="Disordered" evidence="1">
    <location>
        <begin position="1"/>
        <end position="29"/>
    </location>
</feature>
<proteinExistence type="predicted"/>
<dbReference type="RefSeq" id="WP_069945616.1">
    <property type="nucleotide sequence ID" value="NZ_MIPW01000036.1"/>
</dbReference>
<evidence type="ECO:0000256" key="1">
    <source>
        <dbReference type="SAM" id="MobiDB-lite"/>
    </source>
</evidence>
<accession>A0AB36FQZ6</accession>
<gene>
    <name evidence="2" type="ORF">BFV95_4741</name>
</gene>
<keyword evidence="3" id="KW-1185">Reference proteome</keyword>
<comment type="caution">
    <text evidence="2">The sequence shown here is derived from an EMBL/GenBank/DDBJ whole genome shotgun (WGS) entry which is preliminary data.</text>
</comment>
<organism evidence="2 3">
    <name type="scientific">Alteromonas macleodii</name>
    <name type="common">Pseudoalteromonas macleodii</name>
    <dbReference type="NCBI Taxonomy" id="28108"/>
    <lineage>
        <taxon>Bacteria</taxon>
        <taxon>Pseudomonadati</taxon>
        <taxon>Pseudomonadota</taxon>
        <taxon>Gammaproteobacteria</taxon>
        <taxon>Alteromonadales</taxon>
        <taxon>Alteromonadaceae</taxon>
        <taxon>Alteromonas/Salinimonas group</taxon>
        <taxon>Alteromonas</taxon>
    </lineage>
</organism>
<protein>
    <recommendedName>
        <fullName evidence="4">Phage protein</fullName>
    </recommendedName>
</protein>
<evidence type="ECO:0000313" key="2">
    <source>
        <dbReference type="EMBL" id="OES24474.1"/>
    </source>
</evidence>
<reference evidence="2 3" key="1">
    <citation type="submission" date="2016-09" db="EMBL/GenBank/DDBJ databases">
        <title>Draft Genome Sequence of four Alteromonas macleodii strains isolated from copper coupons and grown long-term at elevated copper levels.</title>
        <authorList>
            <person name="Cusick K."/>
            <person name="Dale J."/>
            <person name="Little B."/>
            <person name="Biffinger J."/>
        </authorList>
    </citation>
    <scope>NUCLEOTIDE SEQUENCE [LARGE SCALE GENOMIC DNA]</scope>
    <source>
        <strain evidence="2 3">KCP01</strain>
    </source>
</reference>
<dbReference type="AlphaFoldDB" id="A0AB36FQZ6"/>